<feature type="compositionally biased region" description="Polar residues" evidence="1">
    <location>
        <begin position="67"/>
        <end position="81"/>
    </location>
</feature>
<reference evidence="2" key="1">
    <citation type="submission" date="2025-08" db="UniProtKB">
        <authorList>
            <consortium name="Ensembl"/>
        </authorList>
    </citation>
    <scope>IDENTIFICATION</scope>
</reference>
<evidence type="ECO:0000256" key="1">
    <source>
        <dbReference type="SAM" id="MobiDB-lite"/>
    </source>
</evidence>
<organism evidence="2 3">
    <name type="scientific">Poecilia mexicana</name>
    <dbReference type="NCBI Taxonomy" id="48701"/>
    <lineage>
        <taxon>Eukaryota</taxon>
        <taxon>Metazoa</taxon>
        <taxon>Chordata</taxon>
        <taxon>Craniata</taxon>
        <taxon>Vertebrata</taxon>
        <taxon>Euteleostomi</taxon>
        <taxon>Actinopterygii</taxon>
        <taxon>Neopterygii</taxon>
        <taxon>Teleostei</taxon>
        <taxon>Neoteleostei</taxon>
        <taxon>Acanthomorphata</taxon>
        <taxon>Ovalentaria</taxon>
        <taxon>Atherinomorphae</taxon>
        <taxon>Cyprinodontiformes</taxon>
        <taxon>Poeciliidae</taxon>
        <taxon>Poeciliinae</taxon>
        <taxon>Poecilia</taxon>
    </lineage>
</organism>
<accession>A0A3B3Z256</accession>
<proteinExistence type="predicted"/>
<name>A0A3B3Z256_9TELE</name>
<feature type="region of interest" description="Disordered" evidence="1">
    <location>
        <begin position="66"/>
        <end position="103"/>
    </location>
</feature>
<dbReference type="Ensembl" id="ENSPMET00000028044.1">
    <property type="protein sequence ID" value="ENSPMEP00000033335.1"/>
    <property type="gene ID" value="ENSPMEG00000021786.1"/>
</dbReference>
<evidence type="ECO:0000313" key="2">
    <source>
        <dbReference type="Ensembl" id="ENSPMEP00000033335.1"/>
    </source>
</evidence>
<evidence type="ECO:0000313" key="3">
    <source>
        <dbReference type="Proteomes" id="UP000261480"/>
    </source>
</evidence>
<dbReference type="AlphaFoldDB" id="A0A3B3Z256"/>
<dbReference type="Proteomes" id="UP000261480">
    <property type="component" value="Unplaced"/>
</dbReference>
<sequence length="103" mass="11421">KKYSPDFNVCVQGSRFNPDAQLKSSRQLKHTRRECVHAAAFVSVNFEDIVSSSEMPSELDVAHFGSLNRSYSPPTEQIDSPNPSPPGLRKSQKSKRTVNDVTG</sequence>
<keyword evidence="3" id="KW-1185">Reference proteome</keyword>
<reference evidence="2" key="2">
    <citation type="submission" date="2025-09" db="UniProtKB">
        <authorList>
            <consortium name="Ensembl"/>
        </authorList>
    </citation>
    <scope>IDENTIFICATION</scope>
</reference>
<protein>
    <submittedName>
        <fullName evidence="2">Uncharacterized protein</fullName>
    </submittedName>
</protein>